<evidence type="ECO:0000313" key="2">
    <source>
        <dbReference type="Proteomes" id="UP000814033"/>
    </source>
</evidence>
<keyword evidence="2" id="KW-1185">Reference proteome</keyword>
<reference evidence="1" key="1">
    <citation type="submission" date="2021-02" db="EMBL/GenBank/DDBJ databases">
        <authorList>
            <consortium name="DOE Joint Genome Institute"/>
            <person name="Ahrendt S."/>
            <person name="Looney B.P."/>
            <person name="Miyauchi S."/>
            <person name="Morin E."/>
            <person name="Drula E."/>
            <person name="Courty P.E."/>
            <person name="Chicoki N."/>
            <person name="Fauchery L."/>
            <person name="Kohler A."/>
            <person name="Kuo A."/>
            <person name="Labutti K."/>
            <person name="Pangilinan J."/>
            <person name="Lipzen A."/>
            <person name="Riley R."/>
            <person name="Andreopoulos W."/>
            <person name="He G."/>
            <person name="Johnson J."/>
            <person name="Barry K.W."/>
            <person name="Grigoriev I.V."/>
            <person name="Nagy L."/>
            <person name="Hibbett D."/>
            <person name="Henrissat B."/>
            <person name="Matheny P.B."/>
            <person name="Labbe J."/>
            <person name="Martin F."/>
        </authorList>
    </citation>
    <scope>NUCLEOTIDE SEQUENCE</scope>
    <source>
        <strain evidence="1">FP105234-sp</strain>
    </source>
</reference>
<gene>
    <name evidence="1" type="ORF">FA95DRAFT_1561574</name>
</gene>
<reference evidence="1" key="2">
    <citation type="journal article" date="2022" name="New Phytol.">
        <title>Evolutionary transition to the ectomycorrhizal habit in the genomes of a hyperdiverse lineage of mushroom-forming fungi.</title>
        <authorList>
            <person name="Looney B."/>
            <person name="Miyauchi S."/>
            <person name="Morin E."/>
            <person name="Drula E."/>
            <person name="Courty P.E."/>
            <person name="Kohler A."/>
            <person name="Kuo A."/>
            <person name="LaButti K."/>
            <person name="Pangilinan J."/>
            <person name="Lipzen A."/>
            <person name="Riley R."/>
            <person name="Andreopoulos W."/>
            <person name="He G."/>
            <person name="Johnson J."/>
            <person name="Nolan M."/>
            <person name="Tritt A."/>
            <person name="Barry K.W."/>
            <person name="Grigoriev I.V."/>
            <person name="Nagy L.G."/>
            <person name="Hibbett D."/>
            <person name="Henrissat B."/>
            <person name="Matheny P.B."/>
            <person name="Labbe J."/>
            <person name="Martin F.M."/>
        </authorList>
    </citation>
    <scope>NUCLEOTIDE SEQUENCE</scope>
    <source>
        <strain evidence="1">FP105234-sp</strain>
    </source>
</reference>
<proteinExistence type="predicted"/>
<protein>
    <submittedName>
        <fullName evidence="1">Protoporphyrinogen oxidase</fullName>
    </submittedName>
</protein>
<sequence>MSMSPSNPQIVVLGGGLTGLSAAFHVARRHPHARITLFEKKGRFGGWVRSERVEVHDEDGNKASVVLEAGARTIRANAKPVLELVNLLKLGPQVLTTPRSAPAARSRFLHIPGAPGLSPLPSSLLSVLTTPLGRLILSSALPEAVWPHNRPADVSDESVDAFLSRRFGAEFARTLGSALVHGIYGAASTALSVRAAFPSLWASEERGRGSVVWGEIGPPAWFGASQRKEEAQKADEAEAWEFSSGTALDGKLADASIISFKDGVQTLIDGLVHALEGSENVSLRSSTEVSAVKQTEDFQTFEISLADGTSLSATHIISALPLPALSAILPPNKPLPHLLTNPFSTVTVMNLVFPTARLTAPLHPPGFGYLIPRPEGGYPDTPGAVGMLGVVFDTASLADQDYALGAESGNSDKPYPATDQPKFVKLTAMLGGPYPTQTPPPSDEALLASVLPQVAAQLQTELPTPSFYRVHRNAQSIPTYLVGHVERMADLRAVLKEQWGGRLMVIGAGVGGVSVSDCVRAGREAAREVASGGDKEI</sequence>
<accession>A0ACB8RM64</accession>
<comment type="caution">
    <text evidence="1">The sequence shown here is derived from an EMBL/GenBank/DDBJ whole genome shotgun (WGS) entry which is preliminary data.</text>
</comment>
<name>A0ACB8RM64_9AGAM</name>
<organism evidence="1 2">
    <name type="scientific">Auriscalpium vulgare</name>
    <dbReference type="NCBI Taxonomy" id="40419"/>
    <lineage>
        <taxon>Eukaryota</taxon>
        <taxon>Fungi</taxon>
        <taxon>Dikarya</taxon>
        <taxon>Basidiomycota</taxon>
        <taxon>Agaricomycotina</taxon>
        <taxon>Agaricomycetes</taxon>
        <taxon>Russulales</taxon>
        <taxon>Auriscalpiaceae</taxon>
        <taxon>Auriscalpium</taxon>
    </lineage>
</organism>
<dbReference type="Proteomes" id="UP000814033">
    <property type="component" value="Unassembled WGS sequence"/>
</dbReference>
<evidence type="ECO:0000313" key="1">
    <source>
        <dbReference type="EMBL" id="KAI0045010.1"/>
    </source>
</evidence>
<dbReference type="EMBL" id="MU275964">
    <property type="protein sequence ID" value="KAI0045010.1"/>
    <property type="molecule type" value="Genomic_DNA"/>
</dbReference>